<organism evidence="2 3">
    <name type="scientific">Phyllobacterium salinisoli</name>
    <dbReference type="NCBI Taxonomy" id="1899321"/>
    <lineage>
        <taxon>Bacteria</taxon>
        <taxon>Pseudomonadati</taxon>
        <taxon>Pseudomonadota</taxon>
        <taxon>Alphaproteobacteria</taxon>
        <taxon>Hyphomicrobiales</taxon>
        <taxon>Phyllobacteriaceae</taxon>
        <taxon>Phyllobacterium</taxon>
    </lineage>
</organism>
<evidence type="ECO:0000259" key="1">
    <source>
        <dbReference type="Pfam" id="PF21805"/>
    </source>
</evidence>
<gene>
    <name evidence="2" type="ORF">DUT91_20270</name>
</gene>
<dbReference type="Proteomes" id="UP000253420">
    <property type="component" value="Unassembled WGS sequence"/>
</dbReference>
<accession>A0A368K0B8</accession>
<evidence type="ECO:0000313" key="2">
    <source>
        <dbReference type="EMBL" id="RCS22105.1"/>
    </source>
</evidence>
<evidence type="ECO:0000313" key="3">
    <source>
        <dbReference type="Proteomes" id="UP000253420"/>
    </source>
</evidence>
<dbReference type="InterPro" id="IPR048667">
    <property type="entry name" value="Imm5-like"/>
</dbReference>
<keyword evidence="3" id="KW-1185">Reference proteome</keyword>
<reference evidence="2 3" key="1">
    <citation type="submission" date="2018-07" db="EMBL/GenBank/DDBJ databases">
        <title>The draft genome of Phyllobacterium salinisoli.</title>
        <authorList>
            <person name="Liu L."/>
            <person name="Li L."/>
            <person name="Zhang X."/>
            <person name="Liang L."/>
        </authorList>
    </citation>
    <scope>NUCLEOTIDE SEQUENCE [LARGE SCALE GENOMIC DNA]</scope>
    <source>
        <strain evidence="2 3">LLAN61</strain>
    </source>
</reference>
<name>A0A368K0B8_9HYPH</name>
<dbReference type="AlphaFoldDB" id="A0A368K0B8"/>
<dbReference type="EMBL" id="QOZG01000010">
    <property type="protein sequence ID" value="RCS22105.1"/>
    <property type="molecule type" value="Genomic_DNA"/>
</dbReference>
<feature type="domain" description="Imm-5-like" evidence="1">
    <location>
        <begin position="3"/>
        <end position="133"/>
    </location>
</feature>
<comment type="caution">
    <text evidence="2">The sequence shown here is derived from an EMBL/GenBank/DDBJ whole genome shotgun (WGS) entry which is preliminary data.</text>
</comment>
<protein>
    <recommendedName>
        <fullName evidence="1">Imm-5-like domain-containing protein</fullName>
    </recommendedName>
</protein>
<proteinExistence type="predicted"/>
<dbReference type="Pfam" id="PF21805">
    <property type="entry name" value="Imm5_like"/>
    <property type="match status" value="1"/>
</dbReference>
<sequence length="163" mass="17949">MKKYSKDDQVALSVWALDCAERVLPMFERSMPKDERPGNALRLGRQWVDTRVFRMPVIRGASLCAHAAAKAVKADKAACEAVHAAGQAVATAHVAQHAYGAACYALKAIIADRPDVAEQLVHDELSWQSAHLPGHLREEIMSRIVVEPRKKGLFITIEKGHGF</sequence>